<evidence type="ECO:0000256" key="1">
    <source>
        <dbReference type="SAM" id="MobiDB-lite"/>
    </source>
</evidence>
<gene>
    <name evidence="2" type="ORF">PLEPLA_LOCUS35370</name>
</gene>
<evidence type="ECO:0000313" key="2">
    <source>
        <dbReference type="EMBL" id="CAB1447693.1"/>
    </source>
</evidence>
<accession>A0A9N7VDQ5</accession>
<feature type="region of interest" description="Disordered" evidence="1">
    <location>
        <begin position="45"/>
        <end position="89"/>
    </location>
</feature>
<name>A0A9N7VDQ5_PLEPL</name>
<dbReference type="AlphaFoldDB" id="A0A9N7VDQ5"/>
<proteinExistence type="predicted"/>
<dbReference type="Proteomes" id="UP001153269">
    <property type="component" value="Unassembled WGS sequence"/>
</dbReference>
<reference evidence="2" key="1">
    <citation type="submission" date="2020-03" db="EMBL/GenBank/DDBJ databases">
        <authorList>
            <person name="Weist P."/>
        </authorList>
    </citation>
    <scope>NUCLEOTIDE SEQUENCE</scope>
</reference>
<organism evidence="2 3">
    <name type="scientific">Pleuronectes platessa</name>
    <name type="common">European plaice</name>
    <dbReference type="NCBI Taxonomy" id="8262"/>
    <lineage>
        <taxon>Eukaryota</taxon>
        <taxon>Metazoa</taxon>
        <taxon>Chordata</taxon>
        <taxon>Craniata</taxon>
        <taxon>Vertebrata</taxon>
        <taxon>Euteleostomi</taxon>
        <taxon>Actinopterygii</taxon>
        <taxon>Neopterygii</taxon>
        <taxon>Teleostei</taxon>
        <taxon>Neoteleostei</taxon>
        <taxon>Acanthomorphata</taxon>
        <taxon>Carangaria</taxon>
        <taxon>Pleuronectiformes</taxon>
        <taxon>Pleuronectoidei</taxon>
        <taxon>Pleuronectidae</taxon>
        <taxon>Pleuronectes</taxon>
    </lineage>
</organism>
<comment type="caution">
    <text evidence="2">The sequence shown here is derived from an EMBL/GenBank/DDBJ whole genome shotgun (WGS) entry which is preliminary data.</text>
</comment>
<dbReference type="EMBL" id="CADEAL010003956">
    <property type="protein sequence ID" value="CAB1447693.1"/>
    <property type="molecule type" value="Genomic_DNA"/>
</dbReference>
<keyword evidence="3" id="KW-1185">Reference proteome</keyword>
<sequence>MPGDSGSKACDRTTRDHRFMNQQLAQRSADHVCLRRSHQTLTLFSVRPRLTDTPGKSDTPTAAAPTINRSRESNNSTNHPRRGASELPLSSDKNRGLTCWAGTFGEVVIGIHCFHRFVFPLAVVSAGSPEPERQLLAVWCRVVPWVPCAVTRNTLSEVCSLRSGLAAFFYSVYSESLSAPLLTLQAGRLGNGDSPSERFTASAVIVAEEQEKLVLQQPSTCSSINMYSTPPQGRDDVRAKLQPCVLLLG</sequence>
<protein>
    <submittedName>
        <fullName evidence="2">Uncharacterized protein</fullName>
    </submittedName>
</protein>
<evidence type="ECO:0000313" key="3">
    <source>
        <dbReference type="Proteomes" id="UP001153269"/>
    </source>
</evidence>